<dbReference type="SUPFAM" id="SSF53474">
    <property type="entry name" value="alpha/beta-Hydrolases"/>
    <property type="match status" value="1"/>
</dbReference>
<gene>
    <name evidence="2" type="ORF">LMG18091_02044</name>
</gene>
<dbReference type="GO" id="GO:0052689">
    <property type="term" value="F:carboxylic ester hydrolase activity"/>
    <property type="evidence" value="ECO:0007669"/>
    <property type="project" value="UniProtKB-ARBA"/>
</dbReference>
<dbReference type="AlphaFoldDB" id="A0AAD2AZA6"/>
<name>A0AAD2AZA6_9RALS</name>
<dbReference type="PANTHER" id="PTHR22946">
    <property type="entry name" value="DIENELACTONE HYDROLASE DOMAIN-CONTAINING PROTEIN-RELATED"/>
    <property type="match status" value="1"/>
</dbReference>
<reference evidence="2 3" key="1">
    <citation type="submission" date="2023-07" db="EMBL/GenBank/DDBJ databases">
        <authorList>
            <person name="Peeters C."/>
        </authorList>
    </citation>
    <scope>NUCLEOTIDE SEQUENCE [LARGE SCALE GENOMIC DNA]</scope>
    <source>
        <strain evidence="2 3">LMG 18091</strain>
    </source>
</reference>
<accession>A0AAD2AZA6</accession>
<dbReference type="Gene3D" id="3.40.50.1820">
    <property type="entry name" value="alpha/beta hydrolase"/>
    <property type="match status" value="1"/>
</dbReference>
<keyword evidence="3" id="KW-1185">Reference proteome</keyword>
<dbReference type="InterPro" id="IPR050261">
    <property type="entry name" value="FrsA_esterase"/>
</dbReference>
<proteinExistence type="predicted"/>
<organism evidence="2 3">
    <name type="scientific">Ralstonia wenshanensis</name>
    <dbReference type="NCBI Taxonomy" id="2842456"/>
    <lineage>
        <taxon>Bacteria</taxon>
        <taxon>Pseudomonadati</taxon>
        <taxon>Pseudomonadota</taxon>
        <taxon>Betaproteobacteria</taxon>
        <taxon>Burkholderiales</taxon>
        <taxon>Burkholderiaceae</taxon>
        <taxon>Ralstonia</taxon>
    </lineage>
</organism>
<evidence type="ECO:0000313" key="2">
    <source>
        <dbReference type="EMBL" id="CAJ0695006.1"/>
    </source>
</evidence>
<evidence type="ECO:0008006" key="4">
    <source>
        <dbReference type="Google" id="ProtNLM"/>
    </source>
</evidence>
<comment type="caution">
    <text evidence="2">The sequence shown here is derived from an EMBL/GenBank/DDBJ whole genome shotgun (WGS) entry which is preliminary data.</text>
</comment>
<dbReference type="PANTHER" id="PTHR22946:SF9">
    <property type="entry name" value="POLYKETIDE TRANSFERASE AF380"/>
    <property type="match status" value="1"/>
</dbReference>
<keyword evidence="1" id="KW-0378">Hydrolase</keyword>
<evidence type="ECO:0000256" key="1">
    <source>
        <dbReference type="ARBA" id="ARBA00022801"/>
    </source>
</evidence>
<dbReference type="Proteomes" id="UP001189915">
    <property type="component" value="Unassembled WGS sequence"/>
</dbReference>
<dbReference type="InterPro" id="IPR029058">
    <property type="entry name" value="AB_hydrolase_fold"/>
</dbReference>
<evidence type="ECO:0000313" key="3">
    <source>
        <dbReference type="Proteomes" id="UP001189915"/>
    </source>
</evidence>
<dbReference type="EMBL" id="CATWAF010000002">
    <property type="protein sequence ID" value="CAJ0695006.1"/>
    <property type="molecule type" value="Genomic_DNA"/>
</dbReference>
<protein>
    <recommendedName>
        <fullName evidence="4">Dipeptidyl aminopeptidase</fullName>
    </recommendedName>
</protein>
<sequence>MSITHASRKLSPIRRLVASLETNACKQPIVTKAILMACFFATLIGHSVFLSVPAEAAEALAQATAPISGSIEPEIVSITVPDAGTFGGDIDMRAEIYKPAGIGPFPTLIFSHGRTADRLDRANLKHPIPKGHVRYWLAKGIAVVAPIRVGYGATGGPDLEASGAFINATGVCTSKPDFPHLAKVTRDITLTALAWTRAQPWVDRDRILLEGQSVGGFATIATVAAQPPGVIGYINFAGGAAGWPDRAPGHSCDQEQLREVIGELGKTAKIPGLWLYAKNDQYWGPDAPGDWYRAFAAGGSPTEFVHAAELPGHDGHLLMYYGGKLWSVHVDRFVKALGL</sequence>